<reference evidence="6 7" key="1">
    <citation type="submission" date="2018-08" db="EMBL/GenBank/DDBJ databases">
        <title>Sequencing the genomes of 1000 actinobacteria strains.</title>
        <authorList>
            <person name="Klenk H.-P."/>
        </authorList>
    </citation>
    <scope>NUCLEOTIDE SEQUENCE [LARGE SCALE GENOMIC DNA]</scope>
    <source>
        <strain evidence="6 7">DSM 44099</strain>
    </source>
</reference>
<dbReference type="SMART" id="SM00382">
    <property type="entry name" value="AAA"/>
    <property type="match status" value="1"/>
</dbReference>
<dbReference type="InterPro" id="IPR003593">
    <property type="entry name" value="AAA+_ATPase"/>
</dbReference>
<name>A0A3D9ZTB2_9ACTN</name>
<evidence type="ECO:0000256" key="1">
    <source>
        <dbReference type="ARBA" id="ARBA00005417"/>
    </source>
</evidence>
<keyword evidence="4 6" id="KW-0067">ATP-binding</keyword>
<dbReference type="InterPro" id="IPR027417">
    <property type="entry name" value="P-loop_NTPase"/>
</dbReference>
<dbReference type="CDD" id="cd03264">
    <property type="entry name" value="ABC_drug_resistance_like"/>
    <property type="match status" value="1"/>
</dbReference>
<comment type="similarity">
    <text evidence="1">Belongs to the ABC transporter superfamily.</text>
</comment>
<accession>A0A3D9ZTB2</accession>
<feature type="domain" description="ABC transporter" evidence="5">
    <location>
        <begin position="11"/>
        <end position="242"/>
    </location>
</feature>
<protein>
    <submittedName>
        <fullName evidence="6">ABC-2 type transport system ATP-binding protein</fullName>
    </submittedName>
</protein>
<evidence type="ECO:0000313" key="7">
    <source>
        <dbReference type="Proteomes" id="UP000256913"/>
    </source>
</evidence>
<dbReference type="Proteomes" id="UP000256913">
    <property type="component" value="Unassembled WGS sequence"/>
</dbReference>
<dbReference type="Pfam" id="PF00005">
    <property type="entry name" value="ABC_tran"/>
    <property type="match status" value="1"/>
</dbReference>
<dbReference type="RefSeq" id="WP_116072296.1">
    <property type="nucleotide sequence ID" value="NZ_BONB01000011.1"/>
</dbReference>
<evidence type="ECO:0000256" key="3">
    <source>
        <dbReference type="ARBA" id="ARBA00022741"/>
    </source>
</evidence>
<comment type="caution">
    <text evidence="6">The sequence shown here is derived from an EMBL/GenBank/DDBJ whole genome shotgun (WGS) entry which is preliminary data.</text>
</comment>
<evidence type="ECO:0000256" key="2">
    <source>
        <dbReference type="ARBA" id="ARBA00022448"/>
    </source>
</evidence>
<proteinExistence type="inferred from homology"/>
<evidence type="ECO:0000256" key="4">
    <source>
        <dbReference type="ARBA" id="ARBA00022840"/>
    </source>
</evidence>
<dbReference type="AlphaFoldDB" id="A0A3D9ZTB2"/>
<dbReference type="SUPFAM" id="SSF52540">
    <property type="entry name" value="P-loop containing nucleoside triphosphate hydrolases"/>
    <property type="match status" value="1"/>
</dbReference>
<sequence length="292" mass="31077">MTLSSATDVAVRADGVVLRYGRTTALDGVSLSLGTGVTGLLGPNGAGKTTLLRVVATAVRPDAGSVTAFGHDVLSGPGRLALRRRLGYLPQDPGFHPSFTAFEFVDYVAILKELTVRSARHAEVRRVLNQVGLDAQRGKRMRALSGGMRQRVALAAALVGDPALLILDEPTVGLDPEQRMRFRELFADLGEDRAVLLSTHQTEDVMSLCRTVVVIDQGRVRFSGTPSDLAGLAAGRVWTSDARAPGALASWRTGTGNHRHVGDPPAGAVLLEPTIEDGYLTLVDLRTTEVQP</sequence>
<dbReference type="GO" id="GO:0005524">
    <property type="term" value="F:ATP binding"/>
    <property type="evidence" value="ECO:0007669"/>
    <property type="project" value="UniProtKB-KW"/>
</dbReference>
<keyword evidence="2" id="KW-0813">Transport</keyword>
<evidence type="ECO:0000259" key="5">
    <source>
        <dbReference type="PROSITE" id="PS50893"/>
    </source>
</evidence>
<dbReference type="PANTHER" id="PTHR43335">
    <property type="entry name" value="ABC TRANSPORTER, ATP-BINDING PROTEIN"/>
    <property type="match status" value="1"/>
</dbReference>
<dbReference type="InterPro" id="IPR017871">
    <property type="entry name" value="ABC_transporter-like_CS"/>
</dbReference>
<dbReference type="GO" id="GO:0016887">
    <property type="term" value="F:ATP hydrolysis activity"/>
    <property type="evidence" value="ECO:0007669"/>
    <property type="project" value="InterPro"/>
</dbReference>
<evidence type="ECO:0000313" key="6">
    <source>
        <dbReference type="EMBL" id="REG00627.1"/>
    </source>
</evidence>
<gene>
    <name evidence="6" type="ORF">DFJ67_6682</name>
</gene>
<keyword evidence="3" id="KW-0547">Nucleotide-binding</keyword>
<dbReference type="PROSITE" id="PS00211">
    <property type="entry name" value="ABC_TRANSPORTER_1"/>
    <property type="match status" value="1"/>
</dbReference>
<organism evidence="6 7">
    <name type="scientific">Asanoa ferruginea</name>
    <dbReference type="NCBI Taxonomy" id="53367"/>
    <lineage>
        <taxon>Bacteria</taxon>
        <taxon>Bacillati</taxon>
        <taxon>Actinomycetota</taxon>
        <taxon>Actinomycetes</taxon>
        <taxon>Micromonosporales</taxon>
        <taxon>Micromonosporaceae</taxon>
        <taxon>Asanoa</taxon>
    </lineage>
</organism>
<dbReference type="InterPro" id="IPR003439">
    <property type="entry name" value="ABC_transporter-like_ATP-bd"/>
</dbReference>
<dbReference type="OrthoDB" id="9804819at2"/>
<dbReference type="EMBL" id="QUMQ01000001">
    <property type="protein sequence ID" value="REG00627.1"/>
    <property type="molecule type" value="Genomic_DNA"/>
</dbReference>
<dbReference type="PANTHER" id="PTHR43335:SF2">
    <property type="entry name" value="ABC TRANSPORTER, ATP-BINDING PROTEIN"/>
    <property type="match status" value="1"/>
</dbReference>
<keyword evidence="7" id="KW-1185">Reference proteome</keyword>
<dbReference type="Gene3D" id="3.40.50.300">
    <property type="entry name" value="P-loop containing nucleotide triphosphate hydrolases"/>
    <property type="match status" value="1"/>
</dbReference>
<dbReference type="PROSITE" id="PS50893">
    <property type="entry name" value="ABC_TRANSPORTER_2"/>
    <property type="match status" value="1"/>
</dbReference>